<feature type="transmembrane region" description="Helical" evidence="1">
    <location>
        <begin position="142"/>
        <end position="167"/>
    </location>
</feature>
<feature type="transmembrane region" description="Helical" evidence="1">
    <location>
        <begin position="60"/>
        <end position="80"/>
    </location>
</feature>
<reference evidence="2 3" key="1">
    <citation type="submission" date="2017-05" db="EMBL/GenBank/DDBJ databases">
        <title>Vagococcus spp. assemblies.</title>
        <authorList>
            <person name="Gulvik C.A."/>
        </authorList>
    </citation>
    <scope>NUCLEOTIDE SEQUENCE [LARGE SCALE GENOMIC DNA]</scope>
    <source>
        <strain evidence="2 3">LMG 24798</strain>
    </source>
</reference>
<evidence type="ECO:0000256" key="1">
    <source>
        <dbReference type="SAM" id="Phobius"/>
    </source>
</evidence>
<feature type="transmembrane region" description="Helical" evidence="1">
    <location>
        <begin position="92"/>
        <end position="122"/>
    </location>
</feature>
<keyword evidence="1" id="KW-0472">Membrane</keyword>
<dbReference type="Proteomes" id="UP000286773">
    <property type="component" value="Unassembled WGS sequence"/>
</dbReference>
<keyword evidence="1" id="KW-0812">Transmembrane</keyword>
<evidence type="ECO:0000313" key="2">
    <source>
        <dbReference type="EMBL" id="RSU13801.1"/>
    </source>
</evidence>
<organism evidence="2 3">
    <name type="scientific">Vagococcus acidifermentans</name>
    <dbReference type="NCBI Taxonomy" id="564710"/>
    <lineage>
        <taxon>Bacteria</taxon>
        <taxon>Bacillati</taxon>
        <taxon>Bacillota</taxon>
        <taxon>Bacilli</taxon>
        <taxon>Lactobacillales</taxon>
        <taxon>Enterococcaceae</taxon>
        <taxon>Vagococcus</taxon>
    </lineage>
</organism>
<name>A0A430B0N2_9ENTE</name>
<feature type="transmembrane region" description="Helical" evidence="1">
    <location>
        <begin position="174"/>
        <end position="198"/>
    </location>
</feature>
<sequence>MRVKQVFWFNMNNVKWVLLMVIPFFLTFDILFKMLVQWMMGEPVAAVFQTTYTYSQSFAGSLKGGLLGVSFFLASKNFLIGNQFNVSRKSQFYGLLSALAVISVILTAINQYIYPLILGVFGKVDWQLPMRALFVSDSLNRVYFFLSATLDCICIGVFGLLLYLLVYRYSLIKVLAVSISLMMILGFLMAGGEFLGQLTSRMVAKLIPVVSSLLGNQFFLVALPVINLSVMCGLAWLFNQRVAANK</sequence>
<proteinExistence type="predicted"/>
<comment type="caution">
    <text evidence="2">The sequence shown here is derived from an EMBL/GenBank/DDBJ whole genome shotgun (WGS) entry which is preliminary data.</text>
</comment>
<evidence type="ECO:0000313" key="3">
    <source>
        <dbReference type="Proteomes" id="UP000286773"/>
    </source>
</evidence>
<dbReference type="RefSeq" id="WP_126812108.1">
    <property type="nucleotide sequence ID" value="NZ_NGKC01000002.1"/>
</dbReference>
<dbReference type="AlphaFoldDB" id="A0A430B0N2"/>
<keyword evidence="1" id="KW-1133">Transmembrane helix</keyword>
<feature type="transmembrane region" description="Helical" evidence="1">
    <location>
        <begin position="218"/>
        <end position="238"/>
    </location>
</feature>
<protein>
    <submittedName>
        <fullName evidence="2">Uncharacterized protein</fullName>
    </submittedName>
</protein>
<accession>A0A430B0N2</accession>
<keyword evidence="3" id="KW-1185">Reference proteome</keyword>
<feature type="transmembrane region" description="Helical" evidence="1">
    <location>
        <begin position="16"/>
        <end position="40"/>
    </location>
</feature>
<dbReference type="EMBL" id="NGKC01000002">
    <property type="protein sequence ID" value="RSU13801.1"/>
    <property type="molecule type" value="Genomic_DNA"/>
</dbReference>
<gene>
    <name evidence="2" type="ORF">CBF27_02565</name>
</gene>